<dbReference type="Pfam" id="PF00067">
    <property type="entry name" value="p450"/>
    <property type="match status" value="1"/>
</dbReference>
<evidence type="ECO:0000256" key="6">
    <source>
        <dbReference type="SAM" id="Phobius"/>
    </source>
</evidence>
<keyword evidence="6" id="KW-1133">Transmembrane helix</keyword>
<evidence type="ECO:0000256" key="2">
    <source>
        <dbReference type="ARBA" id="ARBA00022617"/>
    </source>
</evidence>
<dbReference type="EMBL" id="JADCNL010000006">
    <property type="protein sequence ID" value="KAG0477249.1"/>
    <property type="molecule type" value="Genomic_DNA"/>
</dbReference>
<evidence type="ECO:0000256" key="3">
    <source>
        <dbReference type="ARBA" id="ARBA00022723"/>
    </source>
</evidence>
<dbReference type="GO" id="GO:0016705">
    <property type="term" value="F:oxidoreductase activity, acting on paired donors, with incorporation or reduction of molecular oxygen"/>
    <property type="evidence" value="ECO:0007669"/>
    <property type="project" value="InterPro"/>
</dbReference>
<evidence type="ECO:0000256" key="1">
    <source>
        <dbReference type="ARBA" id="ARBA00010617"/>
    </source>
</evidence>
<evidence type="ECO:0000313" key="8">
    <source>
        <dbReference type="EMBL" id="KAG0478934.1"/>
    </source>
</evidence>
<dbReference type="GO" id="GO:0020037">
    <property type="term" value="F:heme binding"/>
    <property type="evidence" value="ECO:0007669"/>
    <property type="project" value="InterPro"/>
</dbReference>
<evidence type="ECO:0008006" key="11">
    <source>
        <dbReference type="Google" id="ProtNLM"/>
    </source>
</evidence>
<evidence type="ECO:0000313" key="10">
    <source>
        <dbReference type="Proteomes" id="UP000639772"/>
    </source>
</evidence>
<dbReference type="InterPro" id="IPR001128">
    <property type="entry name" value="Cyt_P450"/>
</dbReference>
<protein>
    <recommendedName>
        <fullName evidence="11">Cytochrome P450</fullName>
    </recommendedName>
</protein>
<keyword evidence="6" id="KW-0472">Membrane</keyword>
<organism evidence="8 10">
    <name type="scientific">Vanilla planifolia</name>
    <name type="common">Vanilla</name>
    <dbReference type="NCBI Taxonomy" id="51239"/>
    <lineage>
        <taxon>Eukaryota</taxon>
        <taxon>Viridiplantae</taxon>
        <taxon>Streptophyta</taxon>
        <taxon>Embryophyta</taxon>
        <taxon>Tracheophyta</taxon>
        <taxon>Spermatophyta</taxon>
        <taxon>Magnoliopsida</taxon>
        <taxon>Liliopsida</taxon>
        <taxon>Asparagales</taxon>
        <taxon>Orchidaceae</taxon>
        <taxon>Vanilloideae</taxon>
        <taxon>Vanilleae</taxon>
        <taxon>Vanilla</taxon>
    </lineage>
</organism>
<evidence type="ECO:0000313" key="7">
    <source>
        <dbReference type="EMBL" id="KAG0477249.1"/>
    </source>
</evidence>
<dbReference type="PANTHER" id="PTHR47955:SF8">
    <property type="entry name" value="CYTOCHROME P450 71D11-LIKE"/>
    <property type="match status" value="1"/>
</dbReference>
<dbReference type="InterPro" id="IPR036396">
    <property type="entry name" value="Cyt_P450_sf"/>
</dbReference>
<dbReference type="OrthoDB" id="693165at2759"/>
<proteinExistence type="inferred from homology"/>
<dbReference type="GO" id="GO:0004497">
    <property type="term" value="F:monooxygenase activity"/>
    <property type="evidence" value="ECO:0007669"/>
    <property type="project" value="InterPro"/>
</dbReference>
<accession>A0A835QYZ0</accession>
<dbReference type="EMBL" id="JADCNM010000006">
    <property type="protein sequence ID" value="KAG0478934.1"/>
    <property type="molecule type" value="Genomic_DNA"/>
</dbReference>
<dbReference type="Proteomes" id="UP000639772">
    <property type="component" value="Chromosome 6"/>
</dbReference>
<comment type="similarity">
    <text evidence="1">Belongs to the cytochrome P450 family.</text>
</comment>
<keyword evidence="5" id="KW-0408">Iron</keyword>
<keyword evidence="3" id="KW-0479">Metal-binding</keyword>
<gene>
    <name evidence="8" type="ORF">HPP92_013653</name>
    <name evidence="7" type="ORF">HPP92_014090</name>
</gene>
<keyword evidence="2" id="KW-0349">Heme</keyword>
<keyword evidence="6" id="KW-0812">Transmembrane</keyword>
<dbReference type="Proteomes" id="UP000636800">
    <property type="component" value="Chromosome 6"/>
</dbReference>
<evidence type="ECO:0000256" key="4">
    <source>
        <dbReference type="ARBA" id="ARBA00023002"/>
    </source>
</evidence>
<dbReference type="SUPFAM" id="SSF48264">
    <property type="entry name" value="Cytochrome P450"/>
    <property type="match status" value="1"/>
</dbReference>
<evidence type="ECO:0000256" key="5">
    <source>
        <dbReference type="ARBA" id="ARBA00023004"/>
    </source>
</evidence>
<dbReference type="GO" id="GO:0005506">
    <property type="term" value="F:iron ion binding"/>
    <property type="evidence" value="ECO:0007669"/>
    <property type="project" value="InterPro"/>
</dbReference>
<reference evidence="9 10" key="1">
    <citation type="journal article" date="2020" name="Nat. Food">
        <title>A phased Vanilla planifolia genome enables genetic improvement of flavour and production.</title>
        <authorList>
            <person name="Hasing T."/>
            <person name="Tang H."/>
            <person name="Brym M."/>
            <person name="Khazi F."/>
            <person name="Huang T."/>
            <person name="Chambers A.H."/>
        </authorList>
    </citation>
    <scope>NUCLEOTIDE SEQUENCE [LARGE SCALE GENOMIC DNA]</scope>
    <source>
        <tissue evidence="8">Leaf</tissue>
    </source>
</reference>
<dbReference type="Gene3D" id="1.10.630.10">
    <property type="entry name" value="Cytochrome P450"/>
    <property type="match status" value="1"/>
</dbReference>
<keyword evidence="9" id="KW-1185">Reference proteome</keyword>
<dbReference type="AlphaFoldDB" id="A0A835QYZ0"/>
<comment type="caution">
    <text evidence="8">The sequence shown here is derived from an EMBL/GenBank/DDBJ whole genome shotgun (WGS) entry which is preliminary data.</text>
</comment>
<name>A0A835QYZ0_VANPL</name>
<keyword evidence="4" id="KW-0560">Oxidoreductase</keyword>
<sequence length="247" mass="27499">MEQSKLFSTATLFFCILLVFFVKKLGKERNNSTPKLPPGPWKLPIIGSLIHLIGDQPHHRLSSLAKIYGPLFQLKLGEIDFMIISSAELACEVMKTHDINFASRPQITVGKVVFYNSSDIIFSPYGKYWWNLRKICSMHIFSAKRVKSFGSMRVEEANKLMEKIRVAAGSPVNLSELFSSAANAAVSRASFGRECGHMQKFLLAVDEMRKLSSGFELADLFPSLSFLGGLTGLTSRLRELTVAGMLS</sequence>
<feature type="transmembrane region" description="Helical" evidence="6">
    <location>
        <begin position="6"/>
        <end position="22"/>
    </location>
</feature>
<evidence type="ECO:0000313" key="9">
    <source>
        <dbReference type="Proteomes" id="UP000636800"/>
    </source>
</evidence>
<dbReference type="PANTHER" id="PTHR47955">
    <property type="entry name" value="CYTOCHROME P450 FAMILY 71 PROTEIN"/>
    <property type="match status" value="1"/>
</dbReference>